<gene>
    <name evidence="1" type="primary">WBGene00278293</name>
</gene>
<dbReference type="Gene3D" id="3.10.110.10">
    <property type="entry name" value="Ubiquitin Conjugating Enzyme"/>
    <property type="match status" value="1"/>
</dbReference>
<accession>A0A2A6CIT7</accession>
<dbReference type="EnsemblMetazoa" id="PPA39924.1">
    <property type="protein sequence ID" value="PPA39924.1"/>
    <property type="gene ID" value="WBGene00278293"/>
</dbReference>
<dbReference type="OrthoDB" id="9973183at2759"/>
<dbReference type="Proteomes" id="UP000005239">
    <property type="component" value="Unassembled WGS sequence"/>
</dbReference>
<dbReference type="Pfam" id="PF00179">
    <property type="entry name" value="UQ_con"/>
    <property type="match status" value="1"/>
</dbReference>
<dbReference type="SUPFAM" id="SSF54495">
    <property type="entry name" value="UBC-like"/>
    <property type="match status" value="1"/>
</dbReference>
<organism evidence="1 2">
    <name type="scientific">Pristionchus pacificus</name>
    <name type="common">Parasitic nematode worm</name>
    <dbReference type="NCBI Taxonomy" id="54126"/>
    <lineage>
        <taxon>Eukaryota</taxon>
        <taxon>Metazoa</taxon>
        <taxon>Ecdysozoa</taxon>
        <taxon>Nematoda</taxon>
        <taxon>Chromadorea</taxon>
        <taxon>Rhabditida</taxon>
        <taxon>Rhabditina</taxon>
        <taxon>Diplogasteromorpha</taxon>
        <taxon>Diplogasteroidea</taxon>
        <taxon>Neodiplogasteridae</taxon>
        <taxon>Pristionchus</taxon>
    </lineage>
</organism>
<reference evidence="2" key="1">
    <citation type="journal article" date="2008" name="Nat. Genet.">
        <title>The Pristionchus pacificus genome provides a unique perspective on nematode lifestyle and parasitism.</title>
        <authorList>
            <person name="Dieterich C."/>
            <person name="Clifton S.W."/>
            <person name="Schuster L.N."/>
            <person name="Chinwalla A."/>
            <person name="Delehaunty K."/>
            <person name="Dinkelacker I."/>
            <person name="Fulton L."/>
            <person name="Fulton R."/>
            <person name="Godfrey J."/>
            <person name="Minx P."/>
            <person name="Mitreva M."/>
            <person name="Roeseler W."/>
            <person name="Tian H."/>
            <person name="Witte H."/>
            <person name="Yang S.P."/>
            <person name="Wilson R.K."/>
            <person name="Sommer R.J."/>
        </authorList>
    </citation>
    <scope>NUCLEOTIDE SEQUENCE [LARGE SCALE GENOMIC DNA]</scope>
    <source>
        <strain evidence="2">PS312</strain>
    </source>
</reference>
<dbReference type="InterPro" id="IPR000608">
    <property type="entry name" value="UBC"/>
</dbReference>
<keyword evidence="2" id="KW-1185">Reference proteome</keyword>
<dbReference type="PROSITE" id="PS50127">
    <property type="entry name" value="UBC_2"/>
    <property type="match status" value="1"/>
</dbReference>
<proteinExistence type="predicted"/>
<sequence>MLISSADVRYRIYPFIVYLHLRSEVKIMIYHSHFSFFSFPMDGASAAIAYAKNVHKQRIEKEIRTLPITLNPVVESIDKHNIQNSFTIKCRCLNAPLDGLPFVIIADLSVDYPFKPPKIKLESKIIHPNVDKEGEMCIPILSYDNWKATCTLENVIMNVMVHLIEPDTNRPISLDAAQLFIKVILILPLFDFLNRSAFFTQLRESLKEGKSK</sequence>
<name>A0A2A6CIT7_PRIPA</name>
<reference evidence="1" key="2">
    <citation type="submission" date="2022-06" db="UniProtKB">
        <authorList>
            <consortium name="EnsemblMetazoa"/>
        </authorList>
    </citation>
    <scope>IDENTIFICATION</scope>
    <source>
        <strain evidence="1">PS312</strain>
    </source>
</reference>
<accession>A0A8R1Z3C8</accession>
<dbReference type="InterPro" id="IPR050113">
    <property type="entry name" value="Ub_conjugating_enzyme"/>
</dbReference>
<evidence type="ECO:0000313" key="1">
    <source>
        <dbReference type="EnsemblMetazoa" id="PPA39924.1"/>
    </source>
</evidence>
<dbReference type="SMART" id="SM00212">
    <property type="entry name" value="UBCc"/>
    <property type="match status" value="1"/>
</dbReference>
<dbReference type="AlphaFoldDB" id="A0A2A6CIT7"/>
<dbReference type="PANTHER" id="PTHR24067">
    <property type="entry name" value="UBIQUITIN-CONJUGATING ENZYME E2"/>
    <property type="match status" value="1"/>
</dbReference>
<dbReference type="GO" id="GO:0032446">
    <property type="term" value="P:protein modification by small protein conjugation"/>
    <property type="evidence" value="ECO:0007669"/>
    <property type="project" value="UniProtKB-ARBA"/>
</dbReference>
<dbReference type="InterPro" id="IPR016135">
    <property type="entry name" value="UBQ-conjugating_enzyme/RWD"/>
</dbReference>
<protein>
    <submittedName>
        <fullName evidence="1">Ubiquitin-conjugating enzyme</fullName>
    </submittedName>
</protein>
<evidence type="ECO:0000313" key="2">
    <source>
        <dbReference type="Proteomes" id="UP000005239"/>
    </source>
</evidence>